<keyword evidence="7" id="KW-0408">Iron</keyword>
<keyword evidence="3" id="KW-0004">4Fe-4S</keyword>
<dbReference type="SFLD" id="SFLDG01118">
    <property type="entry name" value="activating_enzymes__group_2"/>
    <property type="match status" value="1"/>
</dbReference>
<dbReference type="NCBIfam" id="TIGR02494">
    <property type="entry name" value="PFLE_PFLC"/>
    <property type="match status" value="1"/>
</dbReference>
<accession>A0A1C7FH56</accession>
<dbReference type="PANTHER" id="PTHR30352">
    <property type="entry name" value="PYRUVATE FORMATE-LYASE-ACTIVATING ENZYME"/>
    <property type="match status" value="1"/>
</dbReference>
<comment type="cofactor">
    <cofactor evidence="1">
        <name>[4Fe-4S] cluster</name>
        <dbReference type="ChEBI" id="CHEBI:49883"/>
    </cofactor>
</comment>
<dbReference type="EC" id="1.97.1.4" evidence="11"/>
<dbReference type="RefSeq" id="WP_065546425.1">
    <property type="nucleotide sequence ID" value="NZ_CP016415.1"/>
</dbReference>
<dbReference type="EMBL" id="CP016415">
    <property type="protein sequence ID" value="ANU38684.1"/>
    <property type="molecule type" value="Genomic_DNA"/>
</dbReference>
<dbReference type="SUPFAM" id="SSF102114">
    <property type="entry name" value="Radical SAM enzymes"/>
    <property type="match status" value="1"/>
</dbReference>
<dbReference type="PATRIC" id="fig|45658.7.peg.3608"/>
<protein>
    <submittedName>
        <fullName evidence="11">[Formate-C-acetyltransferase]-activating enzyme</fullName>
        <ecNumber evidence="11">1.97.1.4</ecNumber>
    </submittedName>
</protein>
<dbReference type="Pfam" id="PF00037">
    <property type="entry name" value="Fer4"/>
    <property type="match status" value="1"/>
</dbReference>
<dbReference type="PROSITE" id="PS51918">
    <property type="entry name" value="RADICAL_SAM"/>
    <property type="match status" value="1"/>
</dbReference>
<feature type="domain" description="Radical SAM core" evidence="10">
    <location>
        <begin position="16"/>
        <end position="302"/>
    </location>
</feature>
<dbReference type="AlphaFoldDB" id="A0A1C7FH56"/>
<gene>
    <name evidence="11" type="ORF">VSVS05_03647</name>
</gene>
<dbReference type="SUPFAM" id="SSF54862">
    <property type="entry name" value="4Fe-4S ferredoxins"/>
    <property type="match status" value="1"/>
</dbReference>
<dbReference type="PIRSF" id="PIRSF000371">
    <property type="entry name" value="PFL_act_enz"/>
    <property type="match status" value="1"/>
</dbReference>
<keyword evidence="4" id="KW-0949">S-adenosyl-L-methionine</keyword>
<dbReference type="SFLD" id="SFLDS00029">
    <property type="entry name" value="Radical_SAM"/>
    <property type="match status" value="1"/>
</dbReference>
<keyword evidence="5" id="KW-0479">Metal-binding</keyword>
<evidence type="ECO:0000313" key="12">
    <source>
        <dbReference type="Proteomes" id="UP000092528"/>
    </source>
</evidence>
<keyword evidence="8" id="KW-0411">Iron-sulfur</keyword>
<dbReference type="GO" id="GO:0046872">
    <property type="term" value="F:metal ion binding"/>
    <property type="evidence" value="ECO:0007669"/>
    <property type="project" value="UniProtKB-KW"/>
</dbReference>
<feature type="domain" description="4Fe-4S ferredoxin-type" evidence="9">
    <location>
        <begin position="81"/>
        <end position="111"/>
    </location>
</feature>
<reference evidence="11 12" key="1">
    <citation type="submission" date="2016-07" db="EMBL/GenBank/DDBJ databases">
        <title>Genome sequencing of Vibrio scophthalmi strain VS-05, an isolated from Paralichthys olivaceus.</title>
        <authorList>
            <person name="Han H.-J."/>
        </authorList>
    </citation>
    <scope>NUCLEOTIDE SEQUENCE [LARGE SCALE GENOMIC DNA]</scope>
    <source>
        <strain evidence="11 12">VS-05</strain>
    </source>
</reference>
<dbReference type="InterPro" id="IPR017900">
    <property type="entry name" value="4Fe4S_Fe_S_CS"/>
</dbReference>
<dbReference type="SFLD" id="SFLDG01066">
    <property type="entry name" value="organic_radical-activating_enz"/>
    <property type="match status" value="1"/>
</dbReference>
<sequence>MSNKAIVLNIQRFTLHDGPGIRTEIFLKGCPLRCDWCGNPESFKRDVEVGVYHNKCISTEHCGSCSDVCPDNKMLIYLDSMLQQIDRHQCTSCLNCVEECPSEAIKQWGEYMSVDECMTLIRKDRGFYDRSGGGVTVSGGEPLLQSDFVYELFKACKQEGIHTCLESSFYVNWNRIEKVLPYTDLFISDLKLMDSATHRQYTGVDNRKILNNLKALSKLDIPLILRIPVIPCINDDDANIAASADFIEHELNGQVEVLQLLSFMRLGEEKYQSLGLPYKMKSLQFDRHEFQTRVRDIASYFNQRGIRCSVGTKEQAVETV</sequence>
<evidence type="ECO:0000256" key="6">
    <source>
        <dbReference type="ARBA" id="ARBA00023002"/>
    </source>
</evidence>
<dbReference type="InterPro" id="IPR013785">
    <property type="entry name" value="Aldolase_TIM"/>
</dbReference>
<dbReference type="InterPro" id="IPR012839">
    <property type="entry name" value="Organic_radical_activase"/>
</dbReference>
<dbReference type="PROSITE" id="PS01087">
    <property type="entry name" value="RADICAL_ACTIVATING"/>
    <property type="match status" value="1"/>
</dbReference>
<dbReference type="InterPro" id="IPR058240">
    <property type="entry name" value="rSAM_sf"/>
</dbReference>
<dbReference type="InterPro" id="IPR017896">
    <property type="entry name" value="4Fe4S_Fe-S-bd"/>
</dbReference>
<evidence type="ECO:0000256" key="4">
    <source>
        <dbReference type="ARBA" id="ARBA00022691"/>
    </source>
</evidence>
<evidence type="ECO:0000259" key="9">
    <source>
        <dbReference type="PROSITE" id="PS51379"/>
    </source>
</evidence>
<dbReference type="Pfam" id="PF04055">
    <property type="entry name" value="Radical_SAM"/>
    <property type="match status" value="1"/>
</dbReference>
<dbReference type="PROSITE" id="PS51379">
    <property type="entry name" value="4FE4S_FER_2"/>
    <property type="match status" value="2"/>
</dbReference>
<dbReference type="PROSITE" id="PS00198">
    <property type="entry name" value="4FE4S_FER_1"/>
    <property type="match status" value="1"/>
</dbReference>
<organism evidence="11 12">
    <name type="scientific">Vibrio scophthalmi</name>
    <dbReference type="NCBI Taxonomy" id="45658"/>
    <lineage>
        <taxon>Bacteria</taxon>
        <taxon>Pseudomonadati</taxon>
        <taxon>Pseudomonadota</taxon>
        <taxon>Gammaproteobacteria</taxon>
        <taxon>Vibrionales</taxon>
        <taxon>Vibrionaceae</taxon>
        <taxon>Vibrio</taxon>
    </lineage>
</organism>
<dbReference type="GO" id="GO:0016740">
    <property type="term" value="F:transferase activity"/>
    <property type="evidence" value="ECO:0007669"/>
    <property type="project" value="UniProtKB-KW"/>
</dbReference>
<keyword evidence="11" id="KW-0808">Transferase</keyword>
<dbReference type="Proteomes" id="UP000092528">
    <property type="component" value="Chromosome 2"/>
</dbReference>
<name>A0A1C7FH56_9VIBR</name>
<evidence type="ECO:0000256" key="8">
    <source>
        <dbReference type="ARBA" id="ARBA00023014"/>
    </source>
</evidence>
<evidence type="ECO:0000256" key="5">
    <source>
        <dbReference type="ARBA" id="ARBA00022723"/>
    </source>
</evidence>
<dbReference type="PANTHER" id="PTHR30352:SF4">
    <property type="entry name" value="PYRUVATE FORMATE-LYASE 2-ACTIVATING ENZYME"/>
    <property type="match status" value="1"/>
</dbReference>
<dbReference type="InterPro" id="IPR040074">
    <property type="entry name" value="BssD/PflA/YjjW"/>
</dbReference>
<evidence type="ECO:0000256" key="7">
    <source>
        <dbReference type="ARBA" id="ARBA00023004"/>
    </source>
</evidence>
<evidence type="ECO:0000256" key="3">
    <source>
        <dbReference type="ARBA" id="ARBA00022485"/>
    </source>
</evidence>
<evidence type="ECO:0000313" key="11">
    <source>
        <dbReference type="EMBL" id="ANU38684.1"/>
    </source>
</evidence>
<keyword evidence="12" id="KW-1185">Reference proteome</keyword>
<dbReference type="InterPro" id="IPR007197">
    <property type="entry name" value="rSAM"/>
</dbReference>
<dbReference type="InterPro" id="IPR034457">
    <property type="entry name" value="Organic_radical-activating"/>
</dbReference>
<evidence type="ECO:0000259" key="10">
    <source>
        <dbReference type="PROSITE" id="PS51918"/>
    </source>
</evidence>
<feature type="domain" description="4Fe-4S ferredoxin-type" evidence="9">
    <location>
        <begin position="47"/>
        <end position="79"/>
    </location>
</feature>
<keyword evidence="6 11" id="KW-0560">Oxidoreductase</keyword>
<proteinExistence type="inferred from homology"/>
<dbReference type="GO" id="GO:0043365">
    <property type="term" value="F:[formate-C-acetyltransferase]-activating enzyme activity"/>
    <property type="evidence" value="ECO:0007669"/>
    <property type="project" value="UniProtKB-EC"/>
</dbReference>
<dbReference type="GO" id="GO:0051539">
    <property type="term" value="F:4 iron, 4 sulfur cluster binding"/>
    <property type="evidence" value="ECO:0007669"/>
    <property type="project" value="UniProtKB-KW"/>
</dbReference>
<evidence type="ECO:0000256" key="1">
    <source>
        <dbReference type="ARBA" id="ARBA00001966"/>
    </source>
</evidence>
<comment type="similarity">
    <text evidence="2">Belongs to the organic radical-activating enzymes family.</text>
</comment>
<dbReference type="Gene3D" id="3.30.70.20">
    <property type="match status" value="1"/>
</dbReference>
<dbReference type="InterPro" id="IPR001989">
    <property type="entry name" value="Radical_activat_CS"/>
</dbReference>
<evidence type="ECO:0000256" key="2">
    <source>
        <dbReference type="ARBA" id="ARBA00009777"/>
    </source>
</evidence>
<dbReference type="Gene3D" id="3.20.20.70">
    <property type="entry name" value="Aldolase class I"/>
    <property type="match status" value="1"/>
</dbReference>